<name>A0A146KQ37_LYGHE</name>
<evidence type="ECO:0000256" key="1">
    <source>
        <dbReference type="SAM" id="MobiDB-lite"/>
    </source>
</evidence>
<dbReference type="InterPro" id="IPR040051">
    <property type="entry name" value="SECISBP2"/>
</dbReference>
<feature type="compositionally biased region" description="Basic and acidic residues" evidence="1">
    <location>
        <begin position="35"/>
        <end position="45"/>
    </location>
</feature>
<feature type="domain" description="Ribosomal protein eL8/eL30/eS12/Gadd45" evidence="2">
    <location>
        <begin position="288"/>
        <end position="380"/>
    </location>
</feature>
<sequence>MRCYVEYLPEMYNFRNVVLGSSGIGNDLEEWPELGNEKPKARSESNKIPAQVAIRPNSGDSPAKKEEIPRHLDAQEFPALGRRVFQKPKKRDSQLKGIDISSIAVQKPKKKKIKKSTPLQVDICEIIQASALKKKQTSEIAPLKKTSKIKRKVISGNHLDADQPKRHKGKVRPWKPRDLSSTKKLICASRKIRLTRLNFTKDIIRFKESFGNALKVGKVDVDELVKDLSQIEVNDTRPEASKIAKDIIHTKKFRSYCNNLVTPELKQHAGELVTTLRKFQDRMHAKDEIKAHAKRRYVCGFNESRKFLLADRVKLLLVATNLEMEEGLPSMDVLKRLVDAAEERNIPVVYAGLGHNIGYWTLKKAKISVLAVMNYEGANEAYSKLLKSWTDGRAEYDKLTSSIVDLCLSKSPKLISAEEVKKEVEDEIKETILRKLKEITSSK</sequence>
<proteinExistence type="predicted"/>
<dbReference type="PANTHER" id="PTHR13284:SF4">
    <property type="entry name" value="C2H2-TYPE DOMAIN-CONTAINING PROTEIN"/>
    <property type="match status" value="1"/>
</dbReference>
<accession>A0A146KQ37</accession>
<organism evidence="3">
    <name type="scientific">Lygus hesperus</name>
    <name type="common">Western plant bug</name>
    <dbReference type="NCBI Taxonomy" id="30085"/>
    <lineage>
        <taxon>Eukaryota</taxon>
        <taxon>Metazoa</taxon>
        <taxon>Ecdysozoa</taxon>
        <taxon>Arthropoda</taxon>
        <taxon>Hexapoda</taxon>
        <taxon>Insecta</taxon>
        <taxon>Pterygota</taxon>
        <taxon>Neoptera</taxon>
        <taxon>Paraneoptera</taxon>
        <taxon>Hemiptera</taxon>
        <taxon>Heteroptera</taxon>
        <taxon>Panheteroptera</taxon>
        <taxon>Cimicomorpha</taxon>
        <taxon>Miridae</taxon>
        <taxon>Mirini</taxon>
        <taxon>Lygus</taxon>
    </lineage>
</organism>
<dbReference type="InterPro" id="IPR029064">
    <property type="entry name" value="Ribosomal_eL30-like_sf"/>
</dbReference>
<feature type="region of interest" description="Disordered" evidence="1">
    <location>
        <begin position="32"/>
        <end position="68"/>
    </location>
</feature>
<dbReference type="AlphaFoldDB" id="A0A146KQ37"/>
<dbReference type="SUPFAM" id="SSF55315">
    <property type="entry name" value="L30e-like"/>
    <property type="match status" value="1"/>
</dbReference>
<evidence type="ECO:0000259" key="2">
    <source>
        <dbReference type="Pfam" id="PF01248"/>
    </source>
</evidence>
<gene>
    <name evidence="3" type="primary">SECISBP2_1</name>
    <name evidence="4" type="synonym">SECISBP2_0</name>
    <name evidence="4" type="ORF">g.50286</name>
    <name evidence="3" type="ORF">g.50287</name>
</gene>
<dbReference type="Pfam" id="PF01248">
    <property type="entry name" value="Ribosomal_L7Ae"/>
    <property type="match status" value="1"/>
</dbReference>
<dbReference type="GO" id="GO:0003730">
    <property type="term" value="F:mRNA 3'-UTR binding"/>
    <property type="evidence" value="ECO:0007669"/>
    <property type="project" value="TreeGrafter"/>
</dbReference>
<dbReference type="GO" id="GO:0005739">
    <property type="term" value="C:mitochondrion"/>
    <property type="evidence" value="ECO:0007669"/>
    <property type="project" value="TreeGrafter"/>
</dbReference>
<protein>
    <submittedName>
        <fullName evidence="3">Selenocysteine insertion sequence-binding protein 2</fullName>
    </submittedName>
</protein>
<dbReference type="InterPro" id="IPR004038">
    <property type="entry name" value="Ribosomal_eL8/eL30/eS12/Gad45"/>
</dbReference>
<evidence type="ECO:0000313" key="4">
    <source>
        <dbReference type="EMBL" id="JAQ16633.1"/>
    </source>
</evidence>
<dbReference type="GO" id="GO:1990904">
    <property type="term" value="C:ribonucleoprotein complex"/>
    <property type="evidence" value="ECO:0007669"/>
    <property type="project" value="TreeGrafter"/>
</dbReference>
<reference evidence="3" key="1">
    <citation type="journal article" date="2016" name="Gigascience">
        <title>De novo construction of an expanded transcriptome assembly for the western tarnished plant bug, Lygus hesperus.</title>
        <authorList>
            <person name="Tassone E.E."/>
            <person name="Geib S.M."/>
            <person name="Hall B."/>
            <person name="Fabrick J.A."/>
            <person name="Brent C.S."/>
            <person name="Hull J.J."/>
        </authorList>
    </citation>
    <scope>NUCLEOTIDE SEQUENCE</scope>
</reference>
<dbReference type="EMBL" id="GDHC01001996">
    <property type="protein sequence ID" value="JAQ16633.1"/>
    <property type="molecule type" value="Transcribed_RNA"/>
</dbReference>
<dbReference type="PANTHER" id="PTHR13284">
    <property type="entry name" value="GH01354P"/>
    <property type="match status" value="1"/>
</dbReference>
<evidence type="ECO:0000313" key="3">
    <source>
        <dbReference type="EMBL" id="JAP97804.1"/>
    </source>
</evidence>
<dbReference type="GO" id="GO:0043021">
    <property type="term" value="F:ribonucleoprotein complex binding"/>
    <property type="evidence" value="ECO:0007669"/>
    <property type="project" value="TreeGrafter"/>
</dbReference>
<dbReference type="Gene3D" id="3.30.1330.30">
    <property type="match status" value="1"/>
</dbReference>
<dbReference type="EMBL" id="GDHC01020824">
    <property type="protein sequence ID" value="JAP97804.1"/>
    <property type="molecule type" value="Transcribed_RNA"/>
</dbReference>
<dbReference type="GO" id="GO:0035368">
    <property type="term" value="F:selenocysteine insertion sequence binding"/>
    <property type="evidence" value="ECO:0007669"/>
    <property type="project" value="InterPro"/>
</dbReference>